<dbReference type="GO" id="GO:0035861">
    <property type="term" value="C:site of double-strand break"/>
    <property type="evidence" value="ECO:0007669"/>
    <property type="project" value="TreeGrafter"/>
</dbReference>
<keyword evidence="1" id="KW-0808">Transferase</keyword>
<dbReference type="GO" id="GO:0003690">
    <property type="term" value="F:double-stranded DNA binding"/>
    <property type="evidence" value="ECO:0007669"/>
    <property type="project" value="TreeGrafter"/>
</dbReference>
<dbReference type="InterPro" id="IPR052709">
    <property type="entry name" value="Transposase-MT_Hybrid"/>
</dbReference>
<dbReference type="GO" id="GO:0000729">
    <property type="term" value="P:DNA double-strand break processing"/>
    <property type="evidence" value="ECO:0007669"/>
    <property type="project" value="TreeGrafter"/>
</dbReference>
<dbReference type="GO" id="GO:0042800">
    <property type="term" value="F:histone H3K4 methyltransferase activity"/>
    <property type="evidence" value="ECO:0007669"/>
    <property type="project" value="TreeGrafter"/>
</dbReference>
<gene>
    <name evidence="1" type="primary">SETMAR</name>
    <name evidence="1" type="ORF">EVAR_99288_1</name>
</gene>
<dbReference type="PANTHER" id="PTHR46060">
    <property type="entry name" value="MARINER MOS1 TRANSPOSASE-LIKE PROTEIN"/>
    <property type="match status" value="1"/>
</dbReference>
<reference evidence="1 2" key="1">
    <citation type="journal article" date="2019" name="Commun. Biol.">
        <title>The bagworm genome reveals a unique fibroin gene that provides high tensile strength.</title>
        <authorList>
            <person name="Kono N."/>
            <person name="Nakamura H."/>
            <person name="Ohtoshi R."/>
            <person name="Tomita M."/>
            <person name="Numata K."/>
            <person name="Arakawa K."/>
        </authorList>
    </citation>
    <scope>NUCLEOTIDE SEQUENCE [LARGE SCALE GENOMIC DNA]</scope>
</reference>
<accession>A0A4C2A4V1</accession>
<comment type="caution">
    <text evidence="1">The sequence shown here is derived from an EMBL/GenBank/DDBJ whole genome shotgun (WGS) entry which is preliminary data.</text>
</comment>
<dbReference type="EMBL" id="BGZK01002483">
    <property type="protein sequence ID" value="GBP94264.1"/>
    <property type="molecule type" value="Genomic_DNA"/>
</dbReference>
<evidence type="ECO:0000313" key="2">
    <source>
        <dbReference type="Proteomes" id="UP000299102"/>
    </source>
</evidence>
<dbReference type="Proteomes" id="UP000299102">
    <property type="component" value="Unassembled WGS sequence"/>
</dbReference>
<dbReference type="GO" id="GO:0000014">
    <property type="term" value="F:single-stranded DNA endodeoxyribonuclease activity"/>
    <property type="evidence" value="ECO:0007669"/>
    <property type="project" value="TreeGrafter"/>
</dbReference>
<dbReference type="GO" id="GO:0006303">
    <property type="term" value="P:double-strand break repair via nonhomologous end joining"/>
    <property type="evidence" value="ECO:0007669"/>
    <property type="project" value="TreeGrafter"/>
</dbReference>
<evidence type="ECO:0000313" key="1">
    <source>
        <dbReference type="EMBL" id="GBP94264.1"/>
    </source>
</evidence>
<organism evidence="1 2">
    <name type="scientific">Eumeta variegata</name>
    <name type="common">Bagworm moth</name>
    <name type="synonym">Eumeta japonica</name>
    <dbReference type="NCBI Taxonomy" id="151549"/>
    <lineage>
        <taxon>Eukaryota</taxon>
        <taxon>Metazoa</taxon>
        <taxon>Ecdysozoa</taxon>
        <taxon>Arthropoda</taxon>
        <taxon>Hexapoda</taxon>
        <taxon>Insecta</taxon>
        <taxon>Pterygota</taxon>
        <taxon>Neoptera</taxon>
        <taxon>Endopterygota</taxon>
        <taxon>Lepidoptera</taxon>
        <taxon>Glossata</taxon>
        <taxon>Ditrysia</taxon>
        <taxon>Tineoidea</taxon>
        <taxon>Psychidae</taxon>
        <taxon>Oiketicinae</taxon>
        <taxon>Eumeta</taxon>
    </lineage>
</organism>
<dbReference type="GO" id="GO:0015074">
    <property type="term" value="P:DNA integration"/>
    <property type="evidence" value="ECO:0007669"/>
    <property type="project" value="TreeGrafter"/>
</dbReference>
<protein>
    <submittedName>
        <fullName evidence="1">Histone-lysine N-methyltransferase SETMAR</fullName>
    </submittedName>
</protein>
<proteinExistence type="predicted"/>
<dbReference type="AlphaFoldDB" id="A0A4C2A4V1"/>
<name>A0A4C2A4V1_EUMVA</name>
<dbReference type="GO" id="GO:0044774">
    <property type="term" value="P:mitotic DNA integrity checkpoint signaling"/>
    <property type="evidence" value="ECO:0007669"/>
    <property type="project" value="TreeGrafter"/>
</dbReference>
<dbReference type="GO" id="GO:0005634">
    <property type="term" value="C:nucleus"/>
    <property type="evidence" value="ECO:0007669"/>
    <property type="project" value="TreeGrafter"/>
</dbReference>
<dbReference type="GO" id="GO:0031297">
    <property type="term" value="P:replication fork processing"/>
    <property type="evidence" value="ECO:0007669"/>
    <property type="project" value="TreeGrafter"/>
</dbReference>
<dbReference type="GO" id="GO:0032259">
    <property type="term" value="P:methylation"/>
    <property type="evidence" value="ECO:0007669"/>
    <property type="project" value="UniProtKB-KW"/>
</dbReference>
<dbReference type="GO" id="GO:0046975">
    <property type="term" value="F:histone H3K36 methyltransferase activity"/>
    <property type="evidence" value="ECO:0007669"/>
    <property type="project" value="TreeGrafter"/>
</dbReference>
<keyword evidence="2" id="KW-1185">Reference proteome</keyword>
<keyword evidence="1" id="KW-0489">Methyltransferase</keyword>
<dbReference type="GO" id="GO:0044547">
    <property type="term" value="F:DNA topoisomerase binding"/>
    <property type="evidence" value="ECO:0007669"/>
    <property type="project" value="TreeGrafter"/>
</dbReference>
<sequence length="154" mass="17129">MPLGGVGGVAPPCGEQTSVEVDKGTNGAFRGAQTHAPPHHLVLKNRKLHQYWKDGFILTQVGRSTTGHALTQRDVLVTALVVQNWFKRFQSGNFSVKDKLRSGPPVTDKVDAVLEKVERDRNNSSYDIAEELNIDHKTVLTHLKKARYTKMLDT</sequence>
<dbReference type="GO" id="GO:0000793">
    <property type="term" value="C:condensed chromosome"/>
    <property type="evidence" value="ECO:0007669"/>
    <property type="project" value="TreeGrafter"/>
</dbReference>
<dbReference type="PANTHER" id="PTHR46060:SF2">
    <property type="entry name" value="HISTONE-LYSINE N-METHYLTRANSFERASE SETMAR"/>
    <property type="match status" value="1"/>
</dbReference>
<dbReference type="OrthoDB" id="429597at2759"/>
<dbReference type="GO" id="GO:0003697">
    <property type="term" value="F:single-stranded DNA binding"/>
    <property type="evidence" value="ECO:0007669"/>
    <property type="project" value="TreeGrafter"/>
</dbReference>